<feature type="signal peptide" evidence="1">
    <location>
        <begin position="1"/>
        <end position="21"/>
    </location>
</feature>
<dbReference type="AlphaFoldDB" id="A0A6A6TYN6"/>
<dbReference type="Proteomes" id="UP000799302">
    <property type="component" value="Unassembled WGS sequence"/>
</dbReference>
<evidence type="ECO:0000256" key="1">
    <source>
        <dbReference type="SAM" id="SignalP"/>
    </source>
</evidence>
<proteinExistence type="predicted"/>
<feature type="non-terminal residue" evidence="2">
    <location>
        <position position="218"/>
    </location>
</feature>
<keyword evidence="1" id="KW-0732">Signal</keyword>
<evidence type="ECO:0000313" key="2">
    <source>
        <dbReference type="EMBL" id="KAF2664277.1"/>
    </source>
</evidence>
<organism evidence="2 3">
    <name type="scientific">Microthyrium microscopicum</name>
    <dbReference type="NCBI Taxonomy" id="703497"/>
    <lineage>
        <taxon>Eukaryota</taxon>
        <taxon>Fungi</taxon>
        <taxon>Dikarya</taxon>
        <taxon>Ascomycota</taxon>
        <taxon>Pezizomycotina</taxon>
        <taxon>Dothideomycetes</taxon>
        <taxon>Dothideomycetes incertae sedis</taxon>
        <taxon>Microthyriales</taxon>
        <taxon>Microthyriaceae</taxon>
        <taxon>Microthyrium</taxon>
    </lineage>
</organism>
<feature type="chain" id="PRO_5025382451" evidence="1">
    <location>
        <begin position="22"/>
        <end position="218"/>
    </location>
</feature>
<accession>A0A6A6TYN6</accession>
<sequence>MHITTSLLTTLLPIFFSTIYARPALTTTDFSEVSTKGAHIPIARFFTGSKLAAHAVSSKDTSSTSSDTSTHDGFFSLAPSPAEDLPWHLTNITLFQPDASAASDPNATAASIFFTIEDVNPGLGLKTDCGWTAPPGGGVTVPITPGAGYGSCRDGHFRFKYDGTQIWVIRLYEQDDPGNQDGSGKDQVTCFGNFPTTLHDFNSDTSTPGTKRVQGCME</sequence>
<dbReference type="EMBL" id="MU004243">
    <property type="protein sequence ID" value="KAF2664277.1"/>
    <property type="molecule type" value="Genomic_DNA"/>
</dbReference>
<name>A0A6A6TYN6_9PEZI</name>
<keyword evidence="3" id="KW-1185">Reference proteome</keyword>
<reference evidence="2" key="1">
    <citation type="journal article" date="2020" name="Stud. Mycol.">
        <title>101 Dothideomycetes genomes: a test case for predicting lifestyles and emergence of pathogens.</title>
        <authorList>
            <person name="Haridas S."/>
            <person name="Albert R."/>
            <person name="Binder M."/>
            <person name="Bloem J."/>
            <person name="Labutti K."/>
            <person name="Salamov A."/>
            <person name="Andreopoulos B."/>
            <person name="Baker S."/>
            <person name="Barry K."/>
            <person name="Bills G."/>
            <person name="Bluhm B."/>
            <person name="Cannon C."/>
            <person name="Castanera R."/>
            <person name="Culley D."/>
            <person name="Daum C."/>
            <person name="Ezra D."/>
            <person name="Gonzalez J."/>
            <person name="Henrissat B."/>
            <person name="Kuo A."/>
            <person name="Liang C."/>
            <person name="Lipzen A."/>
            <person name="Lutzoni F."/>
            <person name="Magnuson J."/>
            <person name="Mondo S."/>
            <person name="Nolan M."/>
            <person name="Ohm R."/>
            <person name="Pangilinan J."/>
            <person name="Park H.-J."/>
            <person name="Ramirez L."/>
            <person name="Alfaro M."/>
            <person name="Sun H."/>
            <person name="Tritt A."/>
            <person name="Yoshinaga Y."/>
            <person name="Zwiers L.-H."/>
            <person name="Turgeon B."/>
            <person name="Goodwin S."/>
            <person name="Spatafora J."/>
            <person name="Crous P."/>
            <person name="Grigoriev I."/>
        </authorList>
    </citation>
    <scope>NUCLEOTIDE SEQUENCE</scope>
    <source>
        <strain evidence="2">CBS 115976</strain>
    </source>
</reference>
<gene>
    <name evidence="2" type="ORF">BT63DRAFT_483715</name>
</gene>
<protein>
    <submittedName>
        <fullName evidence="2">Uncharacterized protein</fullName>
    </submittedName>
</protein>
<evidence type="ECO:0000313" key="3">
    <source>
        <dbReference type="Proteomes" id="UP000799302"/>
    </source>
</evidence>